<organism evidence="2 3">
    <name type="scientific">Rhynchophorus ferrugineus</name>
    <name type="common">Red palm weevil</name>
    <name type="synonym">Curculio ferrugineus</name>
    <dbReference type="NCBI Taxonomy" id="354439"/>
    <lineage>
        <taxon>Eukaryota</taxon>
        <taxon>Metazoa</taxon>
        <taxon>Ecdysozoa</taxon>
        <taxon>Arthropoda</taxon>
        <taxon>Hexapoda</taxon>
        <taxon>Insecta</taxon>
        <taxon>Pterygota</taxon>
        <taxon>Neoptera</taxon>
        <taxon>Endopterygota</taxon>
        <taxon>Coleoptera</taxon>
        <taxon>Polyphaga</taxon>
        <taxon>Cucujiformia</taxon>
        <taxon>Curculionidae</taxon>
        <taxon>Dryophthorinae</taxon>
        <taxon>Rhynchophorus</taxon>
    </lineage>
</organism>
<name>A0A834IRR6_RHYFE</name>
<gene>
    <name evidence="2" type="ORF">GWI33_023023</name>
</gene>
<keyword evidence="3" id="KW-1185">Reference proteome</keyword>
<feature type="transmembrane region" description="Helical" evidence="1">
    <location>
        <begin position="517"/>
        <end position="538"/>
    </location>
</feature>
<evidence type="ECO:0000313" key="3">
    <source>
        <dbReference type="Proteomes" id="UP000625711"/>
    </source>
</evidence>
<feature type="transmembrane region" description="Helical" evidence="1">
    <location>
        <begin position="310"/>
        <end position="331"/>
    </location>
</feature>
<dbReference type="EMBL" id="JAACXV010000088">
    <property type="protein sequence ID" value="KAF7283777.1"/>
    <property type="molecule type" value="Genomic_DNA"/>
</dbReference>
<dbReference type="GO" id="GO:0005886">
    <property type="term" value="C:plasma membrane"/>
    <property type="evidence" value="ECO:0007669"/>
    <property type="project" value="TreeGrafter"/>
</dbReference>
<keyword evidence="1" id="KW-0472">Membrane</keyword>
<evidence type="ECO:0008006" key="4">
    <source>
        <dbReference type="Google" id="ProtNLM"/>
    </source>
</evidence>
<feature type="transmembrane region" description="Helical" evidence="1">
    <location>
        <begin position="35"/>
        <end position="55"/>
    </location>
</feature>
<dbReference type="AlphaFoldDB" id="A0A834IRR6"/>
<reference evidence="2" key="1">
    <citation type="submission" date="2020-08" db="EMBL/GenBank/DDBJ databases">
        <title>Genome sequencing and assembly of the red palm weevil Rhynchophorus ferrugineus.</title>
        <authorList>
            <person name="Dias G.B."/>
            <person name="Bergman C.M."/>
            <person name="Manee M."/>
        </authorList>
    </citation>
    <scope>NUCLEOTIDE SEQUENCE</scope>
    <source>
        <strain evidence="2">AA-2017</strain>
        <tissue evidence="2">Whole larva</tissue>
    </source>
</reference>
<comment type="caution">
    <text evidence="2">The sequence shown here is derived from an EMBL/GenBank/DDBJ whole genome shotgun (WGS) entry which is preliminary data.</text>
</comment>
<feature type="transmembrane region" description="Helical" evidence="1">
    <location>
        <begin position="265"/>
        <end position="290"/>
    </location>
</feature>
<feature type="transmembrane region" description="Helical" evidence="1">
    <location>
        <begin position="125"/>
        <end position="142"/>
    </location>
</feature>
<feature type="transmembrane region" description="Helical" evidence="1">
    <location>
        <begin position="600"/>
        <end position="617"/>
    </location>
</feature>
<dbReference type="Gene3D" id="1.20.1740.10">
    <property type="entry name" value="Amino acid/polyamine transporter I"/>
    <property type="match status" value="1"/>
</dbReference>
<dbReference type="PANTHER" id="PTHR43243">
    <property type="entry name" value="INNER MEMBRANE TRANSPORTER YGJI-RELATED"/>
    <property type="match status" value="1"/>
</dbReference>
<accession>A0A834IRR6</accession>
<dbReference type="OrthoDB" id="8197893at2759"/>
<feature type="transmembrane region" description="Helical" evidence="1">
    <location>
        <begin position="214"/>
        <end position="237"/>
    </location>
</feature>
<feature type="transmembrane region" description="Helical" evidence="1">
    <location>
        <begin position="7"/>
        <end position="29"/>
    </location>
</feature>
<sequence>MNSLQNFAPGLSHWSFGVTVLIGLVSSEFTGAETLLAIFIAGCSATLSAICSCTISTNDDQYKRRRCSNLVSFLIIWLDILMNLVAASTCARLASATVDYISKGHFREFLFGLEQHSLGEPWPDVLGVTIILVVTVLFMVGLERSSTMSFLLFLVLVCNFAFFAIIGSFHTINKFQSWLNSFKIHSSRTVLKASAICYYAFIHKMSLSSKNNCLKIFTIFINPILFYSVIAIIFSLMTRYRELIGTAIPLIQVFENRDVDWARPLIAVFTICVVCLLLPEILPSVFVAFVRLASKEWRVFVSSIQYQSPVTGAPVLAIFATGSLAAILAFACPLSHLIKLLNASCLLKCVLTSCQILYTRYKPDITYNEVQVSTSNIQYSKLSQSTSRSSTKSNRTNIKDRLKSLFSKKPQYIHKLSSPKTAVCNVRKINHTRADQEEHECLLFDDYATKSTNVDIADDSNSENEENEMEILSCSEEENSDSSTDIDVIVEEYKEGLRVSTVGKFNERKPSTRTTSIIVIMCIILIISASISISLYIFRIIRFCWPDILAIIGSALVIMGLPENSAEKSKPCLLPSWLIPLFHSASISVNTVLSATILGAVWQGVVFWTLAGLLLYWRCDCCSCEILEPLVARTTAKIEPQTVFYEYKDTLPENIIIAR</sequence>
<evidence type="ECO:0000313" key="2">
    <source>
        <dbReference type="EMBL" id="KAF7283777.1"/>
    </source>
</evidence>
<keyword evidence="1" id="KW-0812">Transmembrane</keyword>
<dbReference type="GO" id="GO:0015171">
    <property type="term" value="F:amino acid transmembrane transporter activity"/>
    <property type="evidence" value="ECO:0007669"/>
    <property type="project" value="TreeGrafter"/>
</dbReference>
<dbReference type="Proteomes" id="UP000625711">
    <property type="component" value="Unassembled WGS sequence"/>
</dbReference>
<proteinExistence type="predicted"/>
<evidence type="ECO:0000256" key="1">
    <source>
        <dbReference type="SAM" id="Phobius"/>
    </source>
</evidence>
<feature type="transmembrane region" description="Helical" evidence="1">
    <location>
        <begin position="149"/>
        <end position="172"/>
    </location>
</feature>
<dbReference type="PANTHER" id="PTHR43243:SF98">
    <property type="entry name" value="TORN AND DIMINISHED RHABDOMERES, ISOFORM D"/>
    <property type="match status" value="1"/>
</dbReference>
<feature type="transmembrane region" description="Helical" evidence="1">
    <location>
        <begin position="67"/>
        <end position="86"/>
    </location>
</feature>
<protein>
    <recommendedName>
        <fullName evidence="4">Cationic amino acid transporter</fullName>
    </recommendedName>
</protein>
<keyword evidence="1" id="KW-1133">Transmembrane helix</keyword>